<dbReference type="Pfam" id="PF10604">
    <property type="entry name" value="Polyketide_cyc2"/>
    <property type="match status" value="1"/>
</dbReference>
<organism evidence="2">
    <name type="scientific">Streptomyces sp. NBC_01401</name>
    <dbReference type="NCBI Taxonomy" id="2903854"/>
    <lineage>
        <taxon>Bacteria</taxon>
        <taxon>Bacillati</taxon>
        <taxon>Actinomycetota</taxon>
        <taxon>Actinomycetes</taxon>
        <taxon>Kitasatosporales</taxon>
        <taxon>Streptomycetaceae</taxon>
        <taxon>Streptomyces</taxon>
    </lineage>
</organism>
<proteinExistence type="predicted"/>
<dbReference type="EMBL" id="CP109535">
    <property type="protein sequence ID" value="WTY94867.1"/>
    <property type="molecule type" value="Genomic_DNA"/>
</dbReference>
<evidence type="ECO:0000256" key="1">
    <source>
        <dbReference type="SAM" id="MobiDB-lite"/>
    </source>
</evidence>
<reference evidence="2" key="1">
    <citation type="submission" date="2022-10" db="EMBL/GenBank/DDBJ databases">
        <title>The complete genomes of actinobacterial strains from the NBC collection.</title>
        <authorList>
            <person name="Joergensen T.S."/>
            <person name="Alvarez Arevalo M."/>
            <person name="Sterndorff E.B."/>
            <person name="Faurdal D."/>
            <person name="Vuksanovic O."/>
            <person name="Mourched A.-S."/>
            <person name="Charusanti P."/>
            <person name="Shaw S."/>
            <person name="Blin K."/>
            <person name="Weber T."/>
        </authorList>
    </citation>
    <scope>NUCLEOTIDE SEQUENCE</scope>
    <source>
        <strain evidence="2">NBC_01401</strain>
    </source>
</reference>
<gene>
    <name evidence="2" type="ORF">OG626_08135</name>
</gene>
<feature type="region of interest" description="Disordered" evidence="1">
    <location>
        <begin position="143"/>
        <end position="176"/>
    </location>
</feature>
<accession>A0AAU3GRT9</accession>
<dbReference type="AlphaFoldDB" id="A0AAU3GRT9"/>
<dbReference type="InterPro" id="IPR023393">
    <property type="entry name" value="START-like_dom_sf"/>
</dbReference>
<dbReference type="SUPFAM" id="SSF55961">
    <property type="entry name" value="Bet v1-like"/>
    <property type="match status" value="1"/>
</dbReference>
<evidence type="ECO:0000313" key="2">
    <source>
        <dbReference type="EMBL" id="WTY94867.1"/>
    </source>
</evidence>
<sequence length="176" mass="19525">MAIRHRLIRKPPAEVWDFLSDAERYGEWVVGAAKAQVDAGQWPELGAALRYEIRIGPITLHNRTVVRRSEPTTVLELEADSGPLGTARIAMELRPWGEHTLIIFDEHPLRGAGGALHNGLLDTAQQVRHRVMLGRLARLCEAGQDPPAQPGGAHHRAGREARSSWTQALRRAGRNH</sequence>
<dbReference type="Gene3D" id="3.30.530.20">
    <property type="match status" value="1"/>
</dbReference>
<dbReference type="InterPro" id="IPR019587">
    <property type="entry name" value="Polyketide_cyclase/dehydratase"/>
</dbReference>
<dbReference type="CDD" id="cd07812">
    <property type="entry name" value="SRPBCC"/>
    <property type="match status" value="1"/>
</dbReference>
<name>A0AAU3GRT9_9ACTN</name>
<protein>
    <submittedName>
        <fullName evidence="2">SRPBCC family protein</fullName>
    </submittedName>
</protein>